<feature type="region of interest" description="Disordered" evidence="1">
    <location>
        <begin position="47"/>
        <end position="186"/>
    </location>
</feature>
<organism evidence="3 4">
    <name type="scientific">Symbiodinium pilosum</name>
    <name type="common">Dinoflagellate</name>
    <dbReference type="NCBI Taxonomy" id="2952"/>
    <lineage>
        <taxon>Eukaryota</taxon>
        <taxon>Sar</taxon>
        <taxon>Alveolata</taxon>
        <taxon>Dinophyceae</taxon>
        <taxon>Suessiales</taxon>
        <taxon>Symbiodiniaceae</taxon>
        <taxon>Symbiodinium</taxon>
    </lineage>
</organism>
<keyword evidence="2" id="KW-0812">Transmembrane</keyword>
<dbReference type="EMBL" id="CAJNIZ010038835">
    <property type="protein sequence ID" value="CAE7583200.1"/>
    <property type="molecule type" value="Genomic_DNA"/>
</dbReference>
<evidence type="ECO:0000313" key="4">
    <source>
        <dbReference type="Proteomes" id="UP000649617"/>
    </source>
</evidence>
<keyword evidence="4" id="KW-1185">Reference proteome</keyword>
<keyword evidence="2" id="KW-1133">Transmembrane helix</keyword>
<proteinExistence type="predicted"/>
<sequence length="1079" mass="118815">MACNKCRQGNRSPGDTWPWPCQPARDLAEEILLSATRHIKRLGELGPGLLTEPARSPPAVAAPVRASPAGPAGLEERRAEEASGPTPDSVAPVAATVGEAGARGREGAPALEEDEYTYESFSEEVKVEEAARKRELEVEQVRTRHRSGRKHQQVTRKPEGALSESAPYEEEADGAEREGEEAVEEEAGKPGIAFLLGESRMLGFARARMAGRAAVLATWARTTETPRIDIENLVDCSTFGEAVTGRRLCKVHAEEAVVHVDDLIVYPPLAYEGALCTTHGVRALKEFNAAFKVDAAVLDYSGEEVLPMRPLTVDQMEPALTIINLIPSNRIQKVIGGHINCLPSITKWQSIILGDGENLLAYQCDMACAFYLFALPDVWLPWFCLNFDLSGRDLGLPTDDRYTIACCTLPMGWKSAVGICNASAEECCWNLDYLRCAECWRRGGEHGWWQVYLDNFISCEVVGSKNSPHDGKVFFDQAHTGWESFGILCAMDKDVEAAEVAHELGAEIDGELGKVSGGTARLWKTAVCSLAVALLSKSLTPKRVQVLGGRRAFIAQFRRPLFAVFSDLWRAAIPGCSLAARRRAGVELVMAVMLSPLASCNLRKRLHSEVVATDASERGGAVCVSKGLSWSGKSYCSLLRKRGGPVESNLLVISLFNGIGGAFRAYDLLGVWVSMPWGLWQWNAKPANRVTLRAWPGALVVEDVNDVGEAMILNWLMLHPMVNEEPTVTEGCLLSQRKGFVEATMSAQGVSESQWIQPGWSRVDPSCPLPTFMKSIKRDRPPPVPAGLHRTPLDAQNRWADDEFRFPPYQYKEQFLVSDGSQLRYVSSGEREILMGFGPQHTRFCLPASEIKKSTARYEDERLSLVGDSFSMLSFGWVAGQLCRAIRPLPAVQEIVDLMGRAPGACARAGASAPMGRWKQYGFNDVEDSEEASQLLVNKLALGANHTGSDVRITTGELMTPSKSVRQSVEAIWWRWKQVFAKKWEFPHQINALEMRALLLGLQWRSQRPGHLGKRVVHLVDSFAILGIVCKGRTSSLMLRALSRQIAAHVLAMGLTVILVMWTALRTRLMKVVESDEKA</sequence>
<feature type="compositionally biased region" description="Basic residues" evidence="1">
    <location>
        <begin position="143"/>
        <end position="154"/>
    </location>
</feature>
<name>A0A812UWH3_SYMPI</name>
<dbReference type="AlphaFoldDB" id="A0A812UWH3"/>
<comment type="caution">
    <text evidence="3">The sequence shown here is derived from an EMBL/GenBank/DDBJ whole genome shotgun (WGS) entry which is preliminary data.</text>
</comment>
<gene>
    <name evidence="3" type="ORF">SPIL2461_LOCUS15610</name>
</gene>
<protein>
    <submittedName>
        <fullName evidence="3">Uncharacterized protein</fullName>
    </submittedName>
</protein>
<feature type="transmembrane region" description="Helical" evidence="2">
    <location>
        <begin position="1046"/>
        <end position="1065"/>
    </location>
</feature>
<feature type="compositionally biased region" description="Basic and acidic residues" evidence="1">
    <location>
        <begin position="123"/>
        <end position="142"/>
    </location>
</feature>
<dbReference type="OrthoDB" id="448449at2759"/>
<feature type="compositionally biased region" description="Acidic residues" evidence="1">
    <location>
        <begin position="167"/>
        <end position="185"/>
    </location>
</feature>
<evidence type="ECO:0000313" key="3">
    <source>
        <dbReference type="EMBL" id="CAE7583200.1"/>
    </source>
</evidence>
<feature type="compositionally biased region" description="Low complexity" evidence="1">
    <location>
        <begin position="47"/>
        <end position="73"/>
    </location>
</feature>
<dbReference type="Proteomes" id="UP000649617">
    <property type="component" value="Unassembled WGS sequence"/>
</dbReference>
<evidence type="ECO:0000256" key="1">
    <source>
        <dbReference type="SAM" id="MobiDB-lite"/>
    </source>
</evidence>
<evidence type="ECO:0000256" key="2">
    <source>
        <dbReference type="SAM" id="Phobius"/>
    </source>
</evidence>
<keyword evidence="2" id="KW-0472">Membrane</keyword>
<accession>A0A812UWH3</accession>
<reference evidence="3" key="1">
    <citation type="submission" date="2021-02" db="EMBL/GenBank/DDBJ databases">
        <authorList>
            <person name="Dougan E. K."/>
            <person name="Rhodes N."/>
            <person name="Thang M."/>
            <person name="Chan C."/>
        </authorList>
    </citation>
    <scope>NUCLEOTIDE SEQUENCE</scope>
</reference>